<comment type="similarity">
    <text evidence="1">Belongs to the P-Pant transferase superfamily. Gsp/Sfp/HetI/AcpT family.</text>
</comment>
<dbReference type="SUPFAM" id="SSF56214">
    <property type="entry name" value="4'-phosphopantetheinyl transferase"/>
    <property type="match status" value="2"/>
</dbReference>
<dbReference type="GO" id="GO:0008897">
    <property type="term" value="F:holo-[acyl-carrier-protein] synthase activity"/>
    <property type="evidence" value="ECO:0007669"/>
    <property type="project" value="InterPro"/>
</dbReference>
<dbReference type="PANTHER" id="PTHR12215:SF10">
    <property type="entry name" value="L-AMINOADIPATE-SEMIALDEHYDE DEHYDROGENASE-PHOSPHOPANTETHEINYL TRANSFERASE"/>
    <property type="match status" value="1"/>
</dbReference>
<dbReference type="InterPro" id="IPR008278">
    <property type="entry name" value="4-PPantetheinyl_Trfase_dom"/>
</dbReference>
<dbReference type="EMBL" id="CP044065">
    <property type="protein sequence ID" value="QET01812.1"/>
    <property type="molecule type" value="Genomic_DNA"/>
</dbReference>
<evidence type="ECO:0000313" key="4">
    <source>
        <dbReference type="EMBL" id="QET01812.1"/>
    </source>
</evidence>
<sequence length="253" mass="27124">MPCRRGRGRRRAQGHVRETGTVMTIRIRHGSVAALAEQAPSPSTWMSESECARVRSTHAATRRAQFIAGRWLARVLLSEAMGGSWHDWTLTAEDDAPPRVSGPATASAFPSATLSLSHSGDLVACALGTAPLGIDVEACTPRKGLDALYDAVTTADERRALAAHLGTDTLQCFLHAWTLKEAGLKREGDGLFATMLGHALQLEAATDPPRANACTWQLDGHVLALSAEALGTCTLPGFPPPRYWKLARHTSSR</sequence>
<evidence type="ECO:0000313" key="5">
    <source>
        <dbReference type="Proteomes" id="UP000322822"/>
    </source>
</evidence>
<gene>
    <name evidence="4" type="ORF">FOB72_06990</name>
</gene>
<dbReference type="InterPro" id="IPR037143">
    <property type="entry name" value="4-PPantetheinyl_Trfase_dom_sf"/>
</dbReference>
<feature type="domain" description="4'-phosphopantetheinyl transferase" evidence="3">
    <location>
        <begin position="131"/>
        <end position="195"/>
    </location>
</feature>
<evidence type="ECO:0000259" key="3">
    <source>
        <dbReference type="Pfam" id="PF01648"/>
    </source>
</evidence>
<reference evidence="4 5" key="1">
    <citation type="submission" date="2019-09" db="EMBL/GenBank/DDBJ databases">
        <title>FDA dAtabase for Regulatory Grade micrObial Sequences (FDA-ARGOS): Supporting development and validation of Infectious Disease Dx tests.</title>
        <authorList>
            <person name="Sciortino C."/>
            <person name="Tallon L."/>
            <person name="Sadzewicz L."/>
            <person name="Vavikolanu K."/>
            <person name="Mehta A."/>
            <person name="Aluvathingal J."/>
            <person name="Nadendla S."/>
            <person name="Nandy P."/>
            <person name="Geyer C."/>
            <person name="Yan Y."/>
            <person name="Sichtig H."/>
        </authorList>
    </citation>
    <scope>NUCLEOTIDE SEQUENCE [LARGE SCALE GENOMIC DNA]</scope>
    <source>
        <strain evidence="4 5">FDAARGOS_664</strain>
    </source>
</reference>
<evidence type="ECO:0000256" key="2">
    <source>
        <dbReference type="ARBA" id="ARBA00022679"/>
    </source>
</evidence>
<dbReference type="OrthoDB" id="9808281at2"/>
<dbReference type="AlphaFoldDB" id="A0A5P2H1I4"/>
<dbReference type="InterPro" id="IPR050559">
    <property type="entry name" value="P-Pant_transferase_sf"/>
</dbReference>
<dbReference type="Gene3D" id="3.90.470.20">
    <property type="entry name" value="4'-phosphopantetheinyl transferase domain"/>
    <property type="match status" value="1"/>
</dbReference>
<dbReference type="Pfam" id="PF01648">
    <property type="entry name" value="ACPS"/>
    <property type="match status" value="1"/>
</dbReference>
<dbReference type="GO" id="GO:0000287">
    <property type="term" value="F:magnesium ion binding"/>
    <property type="evidence" value="ECO:0007669"/>
    <property type="project" value="InterPro"/>
</dbReference>
<name>A0A5P2H1I4_9BURK</name>
<dbReference type="PANTHER" id="PTHR12215">
    <property type="entry name" value="PHOSPHOPANTETHEINE TRANSFERASE"/>
    <property type="match status" value="1"/>
</dbReference>
<keyword evidence="2 4" id="KW-0808">Transferase</keyword>
<dbReference type="Proteomes" id="UP000322822">
    <property type="component" value="Chromosome 1"/>
</dbReference>
<organism evidence="4 5">
    <name type="scientific">Cupriavidus pauculus</name>
    <dbReference type="NCBI Taxonomy" id="82633"/>
    <lineage>
        <taxon>Bacteria</taxon>
        <taxon>Pseudomonadati</taxon>
        <taxon>Pseudomonadota</taxon>
        <taxon>Betaproteobacteria</taxon>
        <taxon>Burkholderiales</taxon>
        <taxon>Burkholderiaceae</taxon>
        <taxon>Cupriavidus</taxon>
    </lineage>
</organism>
<dbReference type="GO" id="GO:0005829">
    <property type="term" value="C:cytosol"/>
    <property type="evidence" value="ECO:0007669"/>
    <property type="project" value="TreeGrafter"/>
</dbReference>
<dbReference type="GO" id="GO:0019878">
    <property type="term" value="P:lysine biosynthetic process via aminoadipic acid"/>
    <property type="evidence" value="ECO:0007669"/>
    <property type="project" value="TreeGrafter"/>
</dbReference>
<proteinExistence type="inferred from homology"/>
<protein>
    <submittedName>
        <fullName evidence="4">4'-phosphopantetheinyl transferase superfamily protein</fullName>
    </submittedName>
</protein>
<accession>A0A5P2H1I4</accession>
<evidence type="ECO:0000256" key="1">
    <source>
        <dbReference type="ARBA" id="ARBA00010990"/>
    </source>
</evidence>